<gene>
    <name evidence="1" type="ordered locus">Rahaq_1769</name>
</gene>
<dbReference type="EMBL" id="CP002505">
    <property type="protein sequence ID" value="ADW73387.1"/>
    <property type="molecule type" value="Genomic_DNA"/>
</dbReference>
<dbReference type="HOGENOM" id="CLU_3156993_0_0_6"/>
<name>A0A0H3FEF7_RAHSY</name>
<accession>A0A0H3FEF7</accession>
<dbReference type="eggNOG" id="ENOG5031S9I">
    <property type="taxonomic scope" value="Bacteria"/>
</dbReference>
<protein>
    <submittedName>
        <fullName evidence="1">Uncharacterized protein</fullName>
    </submittedName>
</protein>
<evidence type="ECO:0000313" key="2">
    <source>
        <dbReference type="Proteomes" id="UP000007257"/>
    </source>
</evidence>
<dbReference type="AlphaFoldDB" id="A0A0H3FEF7"/>
<dbReference type="Proteomes" id="UP000007257">
    <property type="component" value="Chromosome"/>
</dbReference>
<proteinExistence type="predicted"/>
<reference evidence="2" key="1">
    <citation type="submission" date="2011-01" db="EMBL/GenBank/DDBJ databases">
        <title>Complete sequence of chromosome of Rahnella sp. Y9602.</title>
        <authorList>
            <consortium name="US DOE Joint Genome Institute"/>
            <person name="Lucas S."/>
            <person name="Copeland A."/>
            <person name="Lapidus A."/>
            <person name="Cheng J.-F."/>
            <person name="Goodwin L."/>
            <person name="Pitluck S."/>
            <person name="Lu M."/>
            <person name="Detter J.C."/>
            <person name="Han C."/>
            <person name="Tapia R."/>
            <person name="Land M."/>
            <person name="Hauser L."/>
            <person name="Kyrpides N."/>
            <person name="Ivanova N."/>
            <person name="Ovchinnikova G."/>
            <person name="Pagani I."/>
            <person name="Sobecky P.A."/>
            <person name="Martinez R.J."/>
            <person name="Woyke T."/>
        </authorList>
    </citation>
    <scope>NUCLEOTIDE SEQUENCE [LARGE SCALE GENOMIC DNA]</scope>
    <source>
        <strain evidence="2">Y9602</strain>
    </source>
</reference>
<organism evidence="1 2">
    <name type="scientific">Rahnella sp. (strain Y9602)</name>
    <dbReference type="NCBI Taxonomy" id="2703885"/>
    <lineage>
        <taxon>Bacteria</taxon>
        <taxon>Pseudomonadati</taxon>
        <taxon>Pseudomonadota</taxon>
        <taxon>Gammaproteobacteria</taxon>
        <taxon>Enterobacterales</taxon>
        <taxon>Yersiniaceae</taxon>
        <taxon>Rahnella</taxon>
    </lineage>
</organism>
<dbReference type="KEGG" id="rah:Rahaq_1769"/>
<evidence type="ECO:0000313" key="1">
    <source>
        <dbReference type="EMBL" id="ADW73387.1"/>
    </source>
</evidence>
<sequence>MVCEEIKRELFLNREQARGLRNKKTIIVIIYDRTRGNIQQQGRIDKKK</sequence>
<reference evidence="1 2" key="2">
    <citation type="journal article" date="2012" name="J. Bacteriol.">
        <title>Complete Genome Sequence of Rahnella sp. Strain Y9602, a Gammaproteobacterium Isolate from Metal- and Radionuclide-Contaminated Soil.</title>
        <authorList>
            <person name="Martinez R.J."/>
            <person name="Bruce D."/>
            <person name="Detter C."/>
            <person name="Goodwin L.A."/>
            <person name="Han J."/>
            <person name="Han C.S."/>
            <person name="Held B."/>
            <person name="Land M.L."/>
            <person name="Mikhailova N."/>
            <person name="Nolan M."/>
            <person name="Pennacchio L."/>
            <person name="Pitluck S."/>
            <person name="Tapia R."/>
            <person name="Woyke T."/>
            <person name="Sobecky P.A."/>
        </authorList>
    </citation>
    <scope>NUCLEOTIDE SEQUENCE [LARGE SCALE GENOMIC DNA]</scope>
    <source>
        <strain evidence="1 2">Y9602</strain>
    </source>
</reference>